<dbReference type="Pfam" id="PF00581">
    <property type="entry name" value="Rhodanese"/>
    <property type="match status" value="1"/>
</dbReference>
<dbReference type="PANTHER" id="PTHR43031">
    <property type="entry name" value="FAD-DEPENDENT OXIDOREDUCTASE"/>
    <property type="match status" value="1"/>
</dbReference>
<dbReference type="Gene3D" id="3.40.250.10">
    <property type="entry name" value="Rhodanese-like domain"/>
    <property type="match status" value="1"/>
</dbReference>
<organism evidence="2 3">
    <name type="scientific">Paenibacillus flagellatus</name>
    <dbReference type="NCBI Taxonomy" id="2211139"/>
    <lineage>
        <taxon>Bacteria</taxon>
        <taxon>Bacillati</taxon>
        <taxon>Bacillota</taxon>
        <taxon>Bacilli</taxon>
        <taxon>Bacillales</taxon>
        <taxon>Paenibacillaceae</taxon>
        <taxon>Paenibacillus</taxon>
    </lineage>
</organism>
<keyword evidence="3" id="KW-1185">Reference proteome</keyword>
<dbReference type="CDD" id="cd00158">
    <property type="entry name" value="RHOD"/>
    <property type="match status" value="1"/>
</dbReference>
<dbReference type="PANTHER" id="PTHR43031:SF17">
    <property type="entry name" value="SULFURTRANSFERASE YTWF-RELATED"/>
    <property type="match status" value="1"/>
</dbReference>
<dbReference type="Proteomes" id="UP000247476">
    <property type="component" value="Unassembled WGS sequence"/>
</dbReference>
<sequence length="106" mass="12031">MSYTHIDPRELVTKLSSLGEDEMIVDVREPHEWEYYHLDEAVLLPMNAIPGRLDELPSDKTLYVVCAHGVRSEMVSRYLAERGYDRVVNVTGGMAAVAAIRGFEYD</sequence>
<dbReference type="SMART" id="SM00450">
    <property type="entry name" value="RHOD"/>
    <property type="match status" value="1"/>
</dbReference>
<dbReference type="EMBL" id="QJVJ01000004">
    <property type="protein sequence ID" value="PYI54971.1"/>
    <property type="molecule type" value="Genomic_DNA"/>
</dbReference>
<reference evidence="2 3" key="1">
    <citation type="submission" date="2018-05" db="EMBL/GenBank/DDBJ databases">
        <title>Paenibacillus flagellatus sp. nov., isolated from selenium mineral soil.</title>
        <authorList>
            <person name="Dai X."/>
        </authorList>
    </citation>
    <scope>NUCLEOTIDE SEQUENCE [LARGE SCALE GENOMIC DNA]</scope>
    <source>
        <strain evidence="2 3">DXL2</strain>
    </source>
</reference>
<gene>
    <name evidence="2" type="ORF">DLM86_10515</name>
</gene>
<dbReference type="InterPro" id="IPR001763">
    <property type="entry name" value="Rhodanese-like_dom"/>
</dbReference>
<dbReference type="InterPro" id="IPR050229">
    <property type="entry name" value="GlpE_sulfurtransferase"/>
</dbReference>
<dbReference type="RefSeq" id="WP_110839965.1">
    <property type="nucleotide sequence ID" value="NZ_QJVJ01000004.1"/>
</dbReference>
<dbReference type="PROSITE" id="PS50206">
    <property type="entry name" value="RHODANESE_3"/>
    <property type="match status" value="1"/>
</dbReference>
<feature type="domain" description="Rhodanese" evidence="1">
    <location>
        <begin position="18"/>
        <end position="105"/>
    </location>
</feature>
<comment type="caution">
    <text evidence="2">The sequence shown here is derived from an EMBL/GenBank/DDBJ whole genome shotgun (WGS) entry which is preliminary data.</text>
</comment>
<accession>A0A2V5K6H1</accession>
<name>A0A2V5K6H1_9BACL</name>
<evidence type="ECO:0000313" key="3">
    <source>
        <dbReference type="Proteomes" id="UP000247476"/>
    </source>
</evidence>
<evidence type="ECO:0000313" key="2">
    <source>
        <dbReference type="EMBL" id="PYI54971.1"/>
    </source>
</evidence>
<dbReference type="AlphaFoldDB" id="A0A2V5K6H1"/>
<dbReference type="GO" id="GO:0016740">
    <property type="term" value="F:transferase activity"/>
    <property type="evidence" value="ECO:0007669"/>
    <property type="project" value="UniProtKB-KW"/>
</dbReference>
<keyword evidence="2" id="KW-0808">Transferase</keyword>
<dbReference type="OrthoDB" id="9800872at2"/>
<dbReference type="InterPro" id="IPR036873">
    <property type="entry name" value="Rhodanese-like_dom_sf"/>
</dbReference>
<evidence type="ECO:0000259" key="1">
    <source>
        <dbReference type="PROSITE" id="PS50206"/>
    </source>
</evidence>
<protein>
    <submittedName>
        <fullName evidence="2">Sulfurtransferase</fullName>
    </submittedName>
</protein>
<dbReference type="SUPFAM" id="SSF52821">
    <property type="entry name" value="Rhodanese/Cell cycle control phosphatase"/>
    <property type="match status" value="1"/>
</dbReference>
<proteinExistence type="predicted"/>